<comment type="caution">
    <text evidence="2">The sequence shown here is derived from an EMBL/GenBank/DDBJ whole genome shotgun (WGS) entry which is preliminary data.</text>
</comment>
<evidence type="ECO:0000313" key="1">
    <source>
        <dbReference type="EMBL" id="KAF7125336.1"/>
    </source>
</evidence>
<dbReference type="AlphaFoldDB" id="A0A8H6PRL4"/>
<gene>
    <name evidence="1" type="ORF">CNMCM5793_001514</name>
    <name evidence="2" type="ORF">CNMCM6106_005714</name>
</gene>
<name>A0A8H6PRL4_9EURO</name>
<dbReference type="EMBL" id="JACBAD010001986">
    <property type="protein sequence ID" value="KAF7125336.1"/>
    <property type="molecule type" value="Genomic_DNA"/>
</dbReference>
<keyword evidence="3" id="KW-1185">Reference proteome</keyword>
<evidence type="ECO:0000313" key="2">
    <source>
        <dbReference type="EMBL" id="KAF7158839.1"/>
    </source>
</evidence>
<sequence>MPLMKAGMTRSMGASMTKGRVLSFNAFQEVYLRPGFAPKKNGICSHEPKDEGFGSRPGVVHNDTGSTLIHIVQDEVRAKRISVSVDSGLAGERDDSLGDESGESQSQQFCTDLAGSRISRTNSFTNLSGTAISPSGLAPRPRNALGNPAVNLLPNEVYNHLQDELGTPLLDGLYDKLWLFAKRSGLDVNTLHTQRVKGRHIIPTEDPRLHLVWD</sequence>
<dbReference type="EMBL" id="JACBAF010002284">
    <property type="protein sequence ID" value="KAF7158839.1"/>
    <property type="molecule type" value="Genomic_DNA"/>
</dbReference>
<organism evidence="2 4">
    <name type="scientific">Aspergillus hiratsukae</name>
    <dbReference type="NCBI Taxonomy" id="1194566"/>
    <lineage>
        <taxon>Eukaryota</taxon>
        <taxon>Fungi</taxon>
        <taxon>Dikarya</taxon>
        <taxon>Ascomycota</taxon>
        <taxon>Pezizomycotina</taxon>
        <taxon>Eurotiomycetes</taxon>
        <taxon>Eurotiomycetidae</taxon>
        <taxon>Eurotiales</taxon>
        <taxon>Aspergillaceae</taxon>
        <taxon>Aspergillus</taxon>
        <taxon>Aspergillus subgen. Fumigati</taxon>
    </lineage>
</organism>
<dbReference type="OrthoDB" id="5086500at2759"/>
<dbReference type="Proteomes" id="UP000630445">
    <property type="component" value="Unassembled WGS sequence"/>
</dbReference>
<dbReference type="Proteomes" id="UP000662466">
    <property type="component" value="Unassembled WGS sequence"/>
</dbReference>
<evidence type="ECO:0000313" key="3">
    <source>
        <dbReference type="Proteomes" id="UP000630445"/>
    </source>
</evidence>
<reference evidence="2" key="1">
    <citation type="submission" date="2020-06" db="EMBL/GenBank/DDBJ databases">
        <title>Draft genome sequences of strains closely related to Aspergillus parafelis and Aspergillus hiratsukae.</title>
        <authorList>
            <person name="Dos Santos R.A.C."/>
            <person name="Rivero-Menendez O."/>
            <person name="Steenwyk J.L."/>
            <person name="Mead M.E."/>
            <person name="Goldman G.H."/>
            <person name="Alastruey-Izquierdo A."/>
            <person name="Rokas A."/>
        </authorList>
    </citation>
    <scope>NUCLEOTIDE SEQUENCE</scope>
    <source>
        <strain evidence="1">CNM-CM5793</strain>
        <strain evidence="2">CNM-CM6106</strain>
    </source>
</reference>
<proteinExistence type="predicted"/>
<evidence type="ECO:0000313" key="4">
    <source>
        <dbReference type="Proteomes" id="UP000662466"/>
    </source>
</evidence>
<accession>A0A8H6PRL4</accession>
<dbReference type="InterPro" id="IPR046536">
    <property type="entry name" value="DUF6601"/>
</dbReference>
<protein>
    <submittedName>
        <fullName evidence="2">Uncharacterized protein</fullName>
    </submittedName>
</protein>
<dbReference type="Pfam" id="PF20246">
    <property type="entry name" value="DUF6601"/>
    <property type="match status" value="1"/>
</dbReference>